<dbReference type="EMBL" id="JBIGIA010000012">
    <property type="protein sequence ID" value="MFG6458357.1"/>
    <property type="molecule type" value="Genomic_DNA"/>
</dbReference>
<dbReference type="InterPro" id="IPR030934">
    <property type="entry name" value="Intein_C"/>
</dbReference>
<name>A0ABW7G931_9BURK</name>
<organism evidence="3 4">
    <name type="scientific">Pelomonas nitida</name>
    <dbReference type="NCBI Taxonomy" id="3299027"/>
    <lineage>
        <taxon>Bacteria</taxon>
        <taxon>Pseudomonadati</taxon>
        <taxon>Pseudomonadota</taxon>
        <taxon>Betaproteobacteria</taxon>
        <taxon>Burkholderiales</taxon>
        <taxon>Sphaerotilaceae</taxon>
        <taxon>Roseateles</taxon>
    </lineage>
</organism>
<keyword evidence="4" id="KW-1185">Reference proteome</keyword>
<dbReference type="PROSITE" id="PS50818">
    <property type="entry name" value="INTEIN_C_TER"/>
    <property type="match status" value="1"/>
</dbReference>
<reference evidence="3 4" key="1">
    <citation type="submission" date="2024-09" db="EMBL/GenBank/DDBJ databases">
        <title>Novel species of the genus Pelomonas and Roseateles isolated from streams.</title>
        <authorList>
            <person name="Lu H."/>
        </authorList>
    </citation>
    <scope>NUCLEOTIDE SEQUENCE [LARGE SCALE GENOMIC DNA]</scope>
    <source>
        <strain evidence="3 4">BYS96W</strain>
    </source>
</reference>
<gene>
    <name evidence="3" type="ORF">ACG00X_16065</name>
</gene>
<comment type="caution">
    <text evidence="3">The sequence shown here is derived from an EMBL/GenBank/DDBJ whole genome shotgun (WGS) entry which is preliminary data.</text>
</comment>
<dbReference type="RefSeq" id="WP_394489222.1">
    <property type="nucleotide sequence ID" value="NZ_JBIGIA010000012.1"/>
</dbReference>
<proteinExistence type="predicted"/>
<sequence>MTWNANLESAPPPNPQALGTGAEGLEYLKGPTTRGVIDVSPLKNRVAAAAEATSYVIEPVIKDPVTGKPTAEPRMVAVEDFAKALEGFLEVGPDGKVKPTGCFAAGTLVHTADGLVPIEKLRAGTMVLSQPEDGGERAMRRVVNKFSRLDQPLMAIQVKAIEADGAETFTTLFATPNHPFWVETSLTEDGKHWLAAECLEAGIGLQLADGRRAEVRSAALIRRTQHEGVFFAADERVKVGQLLCMQGECLQIAPAGLEASLGAGPLRLGETDLAPVYNFEVEEFHTYYVGEEGAGVWVHNTGCKIEDAAASADRAAALNNALQLHLLKMEVETTCFDGDTAVLVKVDDEMPPSMRGYVATPVSYLDFGPHSYCNIEYIRPGAKVLSRCEVTGELAYKKVVNVFERWYQGDMY</sequence>
<evidence type="ECO:0000256" key="1">
    <source>
        <dbReference type="SAM" id="MobiDB-lite"/>
    </source>
</evidence>
<dbReference type="SUPFAM" id="SSF51294">
    <property type="entry name" value="Hedgehog/intein (Hint) domain"/>
    <property type="match status" value="1"/>
</dbReference>
<feature type="domain" description="Hint" evidence="2">
    <location>
        <begin position="100"/>
        <end position="209"/>
    </location>
</feature>
<dbReference type="InterPro" id="IPR036844">
    <property type="entry name" value="Hint_dom_sf"/>
</dbReference>
<protein>
    <submittedName>
        <fullName evidence="3">Polymorphic toxin-type HINT domain-containing protein</fullName>
    </submittedName>
</protein>
<dbReference type="PROSITE" id="PS50817">
    <property type="entry name" value="INTEIN_N_TER"/>
    <property type="match status" value="1"/>
</dbReference>
<dbReference type="NCBIfam" id="TIGR01443">
    <property type="entry name" value="intein_Cterm"/>
    <property type="match status" value="1"/>
</dbReference>
<evidence type="ECO:0000259" key="2">
    <source>
        <dbReference type="SMART" id="SM00306"/>
    </source>
</evidence>
<evidence type="ECO:0000313" key="4">
    <source>
        <dbReference type="Proteomes" id="UP001606305"/>
    </source>
</evidence>
<feature type="region of interest" description="Disordered" evidence="1">
    <location>
        <begin position="1"/>
        <end position="22"/>
    </location>
</feature>
<dbReference type="Gene3D" id="2.170.16.10">
    <property type="entry name" value="Hedgehog/Intein (Hint) domain"/>
    <property type="match status" value="1"/>
</dbReference>
<accession>A0ABW7G931</accession>
<dbReference type="InterPro" id="IPR006141">
    <property type="entry name" value="Intein_N"/>
</dbReference>
<dbReference type="InterPro" id="IPR003587">
    <property type="entry name" value="Hint_dom_N"/>
</dbReference>
<dbReference type="Proteomes" id="UP001606305">
    <property type="component" value="Unassembled WGS sequence"/>
</dbReference>
<dbReference type="CDD" id="cd00081">
    <property type="entry name" value="Hint"/>
    <property type="match status" value="1"/>
</dbReference>
<dbReference type="SMART" id="SM00306">
    <property type="entry name" value="HintN"/>
    <property type="match status" value="1"/>
</dbReference>
<dbReference type="Pfam" id="PF07591">
    <property type="entry name" value="PT-HINT"/>
    <property type="match status" value="1"/>
</dbReference>
<evidence type="ECO:0000313" key="3">
    <source>
        <dbReference type="EMBL" id="MFG6458357.1"/>
    </source>
</evidence>